<dbReference type="SUPFAM" id="SSF53613">
    <property type="entry name" value="Ribokinase-like"/>
    <property type="match status" value="1"/>
</dbReference>
<dbReference type="Proteomes" id="UP001530400">
    <property type="component" value="Unassembled WGS sequence"/>
</dbReference>
<gene>
    <name evidence="2" type="ORF">ACHAWO_002432</name>
</gene>
<evidence type="ECO:0000313" key="2">
    <source>
        <dbReference type="EMBL" id="KAL3781524.1"/>
    </source>
</evidence>
<dbReference type="InterPro" id="IPR029056">
    <property type="entry name" value="Ribokinase-like"/>
</dbReference>
<dbReference type="EMBL" id="JALLPJ020000840">
    <property type="protein sequence ID" value="KAL3781524.1"/>
    <property type="molecule type" value="Genomic_DNA"/>
</dbReference>
<dbReference type="AlphaFoldDB" id="A0ABD3P024"/>
<dbReference type="InterPro" id="IPR011611">
    <property type="entry name" value="PfkB_dom"/>
</dbReference>
<feature type="domain" description="Carbohydrate kinase PfkB" evidence="1">
    <location>
        <begin position="72"/>
        <end position="143"/>
    </location>
</feature>
<sequence length="171" mass="18145">MSKIDTLGIEPIVFPDESKLKVSDEDGQSVNALISRAKKALARDEQLLVVTPDRACFESIVATGCNSNDSTTEIIVRDGAKGSFIHRQQIPSATLNTPNEKPVNPTGAGNAYSAAYVVCRGTGSSSEEAAVLATAVGAVVCEYDHLPDWSWNVLQRIAEAAKEVDAKLNGV</sequence>
<name>A0ABD3P024_9STRA</name>
<evidence type="ECO:0000259" key="1">
    <source>
        <dbReference type="Pfam" id="PF00294"/>
    </source>
</evidence>
<reference evidence="2 3" key="1">
    <citation type="submission" date="2024-10" db="EMBL/GenBank/DDBJ databases">
        <title>Updated reference genomes for cyclostephanoid diatoms.</title>
        <authorList>
            <person name="Roberts W.R."/>
            <person name="Alverson A.J."/>
        </authorList>
    </citation>
    <scope>NUCLEOTIDE SEQUENCE [LARGE SCALE GENOMIC DNA]</scope>
    <source>
        <strain evidence="2 3">AJA010-31</strain>
    </source>
</reference>
<comment type="caution">
    <text evidence="2">The sequence shown here is derived from an EMBL/GenBank/DDBJ whole genome shotgun (WGS) entry which is preliminary data.</text>
</comment>
<dbReference type="Gene3D" id="3.40.1190.20">
    <property type="match status" value="1"/>
</dbReference>
<proteinExistence type="predicted"/>
<dbReference type="Pfam" id="PF00294">
    <property type="entry name" value="PfkB"/>
    <property type="match status" value="1"/>
</dbReference>
<accession>A0ABD3P024</accession>
<keyword evidence="3" id="KW-1185">Reference proteome</keyword>
<protein>
    <recommendedName>
        <fullName evidence="1">Carbohydrate kinase PfkB domain-containing protein</fullName>
    </recommendedName>
</protein>
<evidence type="ECO:0000313" key="3">
    <source>
        <dbReference type="Proteomes" id="UP001530400"/>
    </source>
</evidence>
<organism evidence="2 3">
    <name type="scientific">Cyclotella atomus</name>
    <dbReference type="NCBI Taxonomy" id="382360"/>
    <lineage>
        <taxon>Eukaryota</taxon>
        <taxon>Sar</taxon>
        <taxon>Stramenopiles</taxon>
        <taxon>Ochrophyta</taxon>
        <taxon>Bacillariophyta</taxon>
        <taxon>Coscinodiscophyceae</taxon>
        <taxon>Thalassiosirophycidae</taxon>
        <taxon>Stephanodiscales</taxon>
        <taxon>Stephanodiscaceae</taxon>
        <taxon>Cyclotella</taxon>
    </lineage>
</organism>